<evidence type="ECO:0000256" key="4">
    <source>
        <dbReference type="ARBA" id="ARBA00038054"/>
    </source>
</evidence>
<accession>F3L3X6</accession>
<dbReference type="SUPFAM" id="SSF50475">
    <property type="entry name" value="FMN-binding split barrel"/>
    <property type="match status" value="1"/>
</dbReference>
<evidence type="ECO:0000313" key="7">
    <source>
        <dbReference type="Proteomes" id="UP000005615"/>
    </source>
</evidence>
<evidence type="ECO:0000259" key="5">
    <source>
        <dbReference type="SMART" id="SM00903"/>
    </source>
</evidence>
<comment type="caution">
    <text evidence="6">The sequence shown here is derived from an EMBL/GenBank/DDBJ whole genome shotgun (WGS) entry which is preliminary data.</text>
</comment>
<dbReference type="InterPro" id="IPR012349">
    <property type="entry name" value="Split_barrel_FMN-bd"/>
</dbReference>
<keyword evidence="3" id="KW-0288">FMN</keyword>
<keyword evidence="2" id="KW-0285">Flavoprotein</keyword>
<dbReference type="GO" id="GO:0010181">
    <property type="term" value="F:FMN binding"/>
    <property type="evidence" value="ECO:0007669"/>
    <property type="project" value="InterPro"/>
</dbReference>
<sequence length="173" mass="18826">MIGTDDATSGENLAIMSSVVHLGAAPPLLGLVIRPDSVDRHTLRNIRSSGCYTINHVASDYFKAAHQTAARYPDEVSEFDAVGLTPQRLSDFAAPFVAEAPIKIGLELRQEIPIELNGTHFIIGEVVHLFVGDSLVSDQGDLDLEKAGVVALSGLDRYYRTEFIDKFPYAKPT</sequence>
<dbReference type="GO" id="GO:0016646">
    <property type="term" value="F:oxidoreductase activity, acting on the CH-NH group of donors, NAD or NADP as acceptor"/>
    <property type="evidence" value="ECO:0007669"/>
    <property type="project" value="UniProtKB-ARBA"/>
</dbReference>
<comment type="cofactor">
    <cofactor evidence="1">
        <name>FMN</name>
        <dbReference type="ChEBI" id="CHEBI:58210"/>
    </cofactor>
</comment>
<dbReference type="STRING" id="2518989.IMCC3088_2318"/>
<evidence type="ECO:0000256" key="1">
    <source>
        <dbReference type="ARBA" id="ARBA00001917"/>
    </source>
</evidence>
<dbReference type="Proteomes" id="UP000005615">
    <property type="component" value="Unassembled WGS sequence"/>
</dbReference>
<evidence type="ECO:0000256" key="2">
    <source>
        <dbReference type="ARBA" id="ARBA00022630"/>
    </source>
</evidence>
<name>F3L3X6_9GAMM</name>
<keyword evidence="6" id="KW-0503">Monooxygenase</keyword>
<dbReference type="EMBL" id="AEIG01000068">
    <property type="protein sequence ID" value="EGG28974.1"/>
    <property type="molecule type" value="Genomic_DNA"/>
</dbReference>
<proteinExistence type="inferred from homology"/>
<keyword evidence="7" id="KW-1185">Reference proteome</keyword>
<gene>
    <name evidence="6" type="ORF">IMCC3088_2318</name>
</gene>
<dbReference type="AlphaFoldDB" id="F3L3X6"/>
<organism evidence="6 7">
    <name type="scientific">Aequoribacter fuscus</name>
    <dbReference type="NCBI Taxonomy" id="2518989"/>
    <lineage>
        <taxon>Bacteria</taxon>
        <taxon>Pseudomonadati</taxon>
        <taxon>Pseudomonadota</taxon>
        <taxon>Gammaproteobacteria</taxon>
        <taxon>Cellvibrionales</taxon>
        <taxon>Halieaceae</taxon>
        <taxon>Aequoribacter</taxon>
    </lineage>
</organism>
<dbReference type="PANTHER" id="PTHR33798:SF5">
    <property type="entry name" value="FLAVIN REDUCTASE LIKE DOMAIN-CONTAINING PROTEIN"/>
    <property type="match status" value="1"/>
</dbReference>
<dbReference type="PANTHER" id="PTHR33798">
    <property type="entry name" value="FLAVOPROTEIN OXYGENASE"/>
    <property type="match status" value="1"/>
</dbReference>
<dbReference type="SMART" id="SM00903">
    <property type="entry name" value="Flavin_Reduct"/>
    <property type="match status" value="1"/>
</dbReference>
<evidence type="ECO:0000256" key="3">
    <source>
        <dbReference type="ARBA" id="ARBA00022643"/>
    </source>
</evidence>
<comment type="similarity">
    <text evidence="4">Belongs to the flavoredoxin family.</text>
</comment>
<dbReference type="eggNOG" id="COG1853">
    <property type="taxonomic scope" value="Bacteria"/>
</dbReference>
<keyword evidence="6" id="KW-0560">Oxidoreductase</keyword>
<feature type="domain" description="Flavin reductase like" evidence="5">
    <location>
        <begin position="1"/>
        <end position="152"/>
    </location>
</feature>
<protein>
    <submittedName>
        <fullName evidence="6">Nitrilotriacetate monooxygenase component B</fullName>
    </submittedName>
</protein>
<dbReference type="InterPro" id="IPR002563">
    <property type="entry name" value="Flavin_Rdtase-like_dom"/>
</dbReference>
<dbReference type="Pfam" id="PF01613">
    <property type="entry name" value="Flavin_Reduct"/>
    <property type="match status" value="1"/>
</dbReference>
<reference evidence="6 7" key="1">
    <citation type="journal article" date="2011" name="J. Bacteriol.">
        <title>Genome sequence of strain IMCC3088, a proteorhodopsin-containing marine bacterium belonging to the OM60/NOR5 clade.</title>
        <authorList>
            <person name="Jang Y."/>
            <person name="Oh H.M."/>
            <person name="Kang I."/>
            <person name="Lee K."/>
            <person name="Yang S.J."/>
            <person name="Cho J.C."/>
        </authorList>
    </citation>
    <scope>NUCLEOTIDE SEQUENCE [LARGE SCALE GENOMIC DNA]</scope>
    <source>
        <strain evidence="6 7">IMCC3088</strain>
    </source>
</reference>
<dbReference type="GO" id="GO:0004497">
    <property type="term" value="F:monooxygenase activity"/>
    <property type="evidence" value="ECO:0007669"/>
    <property type="project" value="UniProtKB-KW"/>
</dbReference>
<dbReference type="Gene3D" id="2.30.110.10">
    <property type="entry name" value="Electron Transport, Fmn-binding Protein, Chain A"/>
    <property type="match status" value="1"/>
</dbReference>
<evidence type="ECO:0000313" key="6">
    <source>
        <dbReference type="EMBL" id="EGG28974.1"/>
    </source>
</evidence>